<organism evidence="1 2">
    <name type="scientific">Streptomyces pactum</name>
    <dbReference type="NCBI Taxonomy" id="68249"/>
    <lineage>
        <taxon>Bacteria</taxon>
        <taxon>Bacillati</taxon>
        <taxon>Actinomycetota</taxon>
        <taxon>Actinomycetes</taxon>
        <taxon>Kitasatosporales</taxon>
        <taxon>Streptomycetaceae</taxon>
        <taxon>Streptomyces</taxon>
    </lineage>
</organism>
<keyword evidence="2" id="KW-1185">Reference proteome</keyword>
<dbReference type="Proteomes" id="UP000189443">
    <property type="component" value="Chromosome"/>
</dbReference>
<dbReference type="RefSeq" id="WP_055418615.1">
    <property type="nucleotide sequence ID" value="NZ_CP019724.1"/>
</dbReference>
<protein>
    <submittedName>
        <fullName evidence="1">Uncharacterized protein</fullName>
    </submittedName>
</protein>
<evidence type="ECO:0000313" key="2">
    <source>
        <dbReference type="Proteomes" id="UP000189443"/>
    </source>
</evidence>
<name>A0A1S6J981_9ACTN</name>
<accession>A0A1S6J981</accession>
<reference evidence="1 2" key="1">
    <citation type="submission" date="2017-02" db="EMBL/GenBank/DDBJ databases">
        <title>Streptomyces pactum ACT12 Genome sequencing and assembly.</title>
        <authorList>
            <person name="Xue Q."/>
            <person name="Yan X."/>
            <person name="Jia L."/>
            <person name="Yan H."/>
        </authorList>
    </citation>
    <scope>NUCLEOTIDE SEQUENCE [LARGE SCALE GENOMIC DNA]</scope>
    <source>
        <strain evidence="1 2">ACT12</strain>
    </source>
</reference>
<sequence length="76" mass="8959">MSITQQYLLDTYRARQLGEPAPPAPGAHDWQVVREWHDRRQFQAALAGRPAHGRPVHGRVRRALRRWWSRWPRALG</sequence>
<gene>
    <name evidence="1" type="ORF">B1H29_16610</name>
</gene>
<evidence type="ECO:0000313" key="1">
    <source>
        <dbReference type="EMBL" id="AQS68339.1"/>
    </source>
</evidence>
<dbReference type="AlphaFoldDB" id="A0A1S6J981"/>
<dbReference type="EMBL" id="CP019724">
    <property type="protein sequence ID" value="AQS68339.1"/>
    <property type="molecule type" value="Genomic_DNA"/>
</dbReference>
<dbReference type="KEGG" id="spac:B1H29_16610"/>
<proteinExistence type="predicted"/>